<dbReference type="CDD" id="cd07812">
    <property type="entry name" value="SRPBCC"/>
    <property type="match status" value="1"/>
</dbReference>
<dbReference type="PANTHER" id="PTHR31385:SF1">
    <property type="entry name" value="PUTATIVE (DUF220)-RELATED"/>
    <property type="match status" value="1"/>
</dbReference>
<name>A0ABR2Z1P9_9CHLO</name>
<sequence length="276" mass="30555">MSGAFREEACRAACLLAPVEEEQPDSPTCSTIGTISFGAFKTLKGDGWAVSIRQSRKGFRCNAVIDAVLPLSPDQAFDLLVDPEVKEWRQVKECTFRKVWEDDGNRQTVEVEQTSQVFFKTIRTRMNVIQDRRAGTMQFSLAKTGMLKVCNGQWTVTSVPDDSGCARVQLDQEMQPAFVPPPPFRRFMRKAMLGKAAQMLHQMREEALRIRQGECPRMPGEPSPAAAVEKMMSLKLSPQRSFDITASGGPAKTGSGHISSAPIASHILAFDEDDLD</sequence>
<reference evidence="1 2" key="1">
    <citation type="journal article" date="2024" name="Nat. Commun.">
        <title>Phylogenomics reveals the evolutionary origins of lichenization in chlorophyte algae.</title>
        <authorList>
            <person name="Puginier C."/>
            <person name="Libourel C."/>
            <person name="Otte J."/>
            <person name="Skaloud P."/>
            <person name="Haon M."/>
            <person name="Grisel S."/>
            <person name="Petersen M."/>
            <person name="Berrin J.G."/>
            <person name="Delaux P.M."/>
            <person name="Dal Grande F."/>
            <person name="Keller J."/>
        </authorList>
    </citation>
    <scope>NUCLEOTIDE SEQUENCE [LARGE SCALE GENOMIC DNA]</scope>
    <source>
        <strain evidence="1 2">SAG 216-7</strain>
    </source>
</reference>
<dbReference type="Pfam" id="PF10604">
    <property type="entry name" value="Polyketide_cyc2"/>
    <property type="match status" value="1"/>
</dbReference>
<dbReference type="SUPFAM" id="SSF55961">
    <property type="entry name" value="Bet v1-like"/>
    <property type="match status" value="1"/>
</dbReference>
<evidence type="ECO:0008006" key="3">
    <source>
        <dbReference type="Google" id="ProtNLM"/>
    </source>
</evidence>
<accession>A0ABR2Z1P9</accession>
<organism evidence="1 2">
    <name type="scientific">Coccomyxa subellipsoidea</name>
    <dbReference type="NCBI Taxonomy" id="248742"/>
    <lineage>
        <taxon>Eukaryota</taxon>
        <taxon>Viridiplantae</taxon>
        <taxon>Chlorophyta</taxon>
        <taxon>core chlorophytes</taxon>
        <taxon>Trebouxiophyceae</taxon>
        <taxon>Trebouxiophyceae incertae sedis</taxon>
        <taxon>Coccomyxaceae</taxon>
        <taxon>Coccomyxa</taxon>
    </lineage>
</organism>
<keyword evidence="2" id="KW-1185">Reference proteome</keyword>
<dbReference type="PANTHER" id="PTHR31385">
    <property type="entry name" value="PUTATIVE (DUF220)-RELATED"/>
    <property type="match status" value="1"/>
</dbReference>
<comment type="caution">
    <text evidence="1">The sequence shown here is derived from an EMBL/GenBank/DDBJ whole genome shotgun (WGS) entry which is preliminary data.</text>
</comment>
<evidence type="ECO:0000313" key="1">
    <source>
        <dbReference type="EMBL" id="KAK9917819.1"/>
    </source>
</evidence>
<proteinExistence type="predicted"/>
<dbReference type="Proteomes" id="UP001491310">
    <property type="component" value="Unassembled WGS sequence"/>
</dbReference>
<dbReference type="InterPro" id="IPR019587">
    <property type="entry name" value="Polyketide_cyclase/dehydratase"/>
</dbReference>
<dbReference type="Gene3D" id="3.30.530.20">
    <property type="match status" value="1"/>
</dbReference>
<evidence type="ECO:0000313" key="2">
    <source>
        <dbReference type="Proteomes" id="UP001491310"/>
    </source>
</evidence>
<dbReference type="EMBL" id="JALJOT010000002">
    <property type="protein sequence ID" value="KAK9917819.1"/>
    <property type="molecule type" value="Genomic_DNA"/>
</dbReference>
<dbReference type="InterPro" id="IPR023393">
    <property type="entry name" value="START-like_dom_sf"/>
</dbReference>
<protein>
    <recommendedName>
        <fullName evidence="3">Coenzyme Q-binding protein COQ10 START domain-containing protein</fullName>
    </recommendedName>
</protein>
<gene>
    <name evidence="1" type="ORF">WJX75_008608</name>
</gene>